<dbReference type="Proteomes" id="UP000765802">
    <property type="component" value="Unassembled WGS sequence"/>
</dbReference>
<organism evidence="15 16">
    <name type="scientific">Flavihumibacter stibioxidans</name>
    <dbReference type="NCBI Taxonomy" id="1834163"/>
    <lineage>
        <taxon>Bacteria</taxon>
        <taxon>Pseudomonadati</taxon>
        <taxon>Bacteroidota</taxon>
        <taxon>Chitinophagia</taxon>
        <taxon>Chitinophagales</taxon>
        <taxon>Chitinophagaceae</taxon>
        <taxon>Flavihumibacter</taxon>
    </lineage>
</organism>
<protein>
    <submittedName>
        <fullName evidence="15">TonB-dependent receptor</fullName>
    </submittedName>
</protein>
<feature type="chain" id="PRO_5046422477" evidence="12">
    <location>
        <begin position="21"/>
        <end position="772"/>
    </location>
</feature>
<dbReference type="PANTHER" id="PTHR30069">
    <property type="entry name" value="TONB-DEPENDENT OUTER MEMBRANE RECEPTOR"/>
    <property type="match status" value="1"/>
</dbReference>
<evidence type="ECO:0000256" key="3">
    <source>
        <dbReference type="ARBA" id="ARBA00022452"/>
    </source>
</evidence>
<name>A0ABR7MAW1_9BACT</name>
<evidence type="ECO:0000256" key="8">
    <source>
        <dbReference type="ARBA" id="ARBA00023170"/>
    </source>
</evidence>
<dbReference type="Gene3D" id="2.40.170.20">
    <property type="entry name" value="TonB-dependent receptor, beta-barrel domain"/>
    <property type="match status" value="1"/>
</dbReference>
<feature type="domain" description="TonB-dependent receptor-like beta-barrel" evidence="13">
    <location>
        <begin position="266"/>
        <end position="702"/>
    </location>
</feature>
<evidence type="ECO:0000259" key="14">
    <source>
        <dbReference type="Pfam" id="PF07715"/>
    </source>
</evidence>
<keyword evidence="8 15" id="KW-0675">Receptor</keyword>
<evidence type="ECO:0000256" key="6">
    <source>
        <dbReference type="ARBA" id="ARBA00023077"/>
    </source>
</evidence>
<feature type="domain" description="TonB-dependent receptor plug" evidence="14">
    <location>
        <begin position="124"/>
        <end position="227"/>
    </location>
</feature>
<dbReference type="Pfam" id="PF00593">
    <property type="entry name" value="TonB_dep_Rec_b-barrel"/>
    <property type="match status" value="1"/>
</dbReference>
<evidence type="ECO:0000256" key="5">
    <source>
        <dbReference type="ARBA" id="ARBA00022729"/>
    </source>
</evidence>
<feature type="signal peptide" evidence="12">
    <location>
        <begin position="1"/>
        <end position="20"/>
    </location>
</feature>
<dbReference type="InterPro" id="IPR000531">
    <property type="entry name" value="Beta-barrel_TonB"/>
</dbReference>
<dbReference type="RefSeq" id="WP_187257498.1">
    <property type="nucleotide sequence ID" value="NZ_JBHULF010000006.1"/>
</dbReference>
<evidence type="ECO:0000256" key="12">
    <source>
        <dbReference type="SAM" id="SignalP"/>
    </source>
</evidence>
<dbReference type="PANTHER" id="PTHR30069:SF29">
    <property type="entry name" value="HEMOGLOBIN AND HEMOGLOBIN-HAPTOGLOBIN-BINDING PROTEIN 1-RELATED"/>
    <property type="match status" value="1"/>
</dbReference>
<keyword evidence="2 10" id="KW-0813">Transport</keyword>
<sequence>MNKHFSFLLLLALAFTTLRAQETWLRGKVVKWGSDEPLIAATVRIESSGKSVITGSAGGFRLSLGKVADSISATGLVLVVSAVGFETLKLPASVGEMLIRLQPSRREMDEVVVTGTMRAVQRSASPVPVEVYSPQFFRKNPTPTIFDALQLVNGIRPQLNCNVCNTGDIHINGLEGPYTMVLIDGMPIVSSLASVYGLQGIPNSLVERIEVVKGPASSLYGSEAIGGLINIITKHPRKAPALAIEYNGTSRREHNFDAGFKFRSGRKSQALTGLNYYNSTHRYDRNKDNFTDVTLQNRLSVFQKVNWNRKDNRAGAIAIRFITEDRWGGEMQWARKFRGGDSVYGEQISTNRAELIGNYQLPTTEKLLFSFSANTHSQRSAYGNIIFNASQHIGFGQLTWEKDAGEHHQLLAGIVGRYTWYDDNTIVTADTTGMHNLPEKILLPGIFLQDDISLGDHHQLLLGVRYDYDKRHGNIITPRLAWKWKLSAMDHLRFNLGTGFRVVNLFTEDHAALTGARKVEIDGELKPERSYNGNLNYTRKFTLDNGYINLEAAAWYTYFSNRILPDYETDPDKIIYANLDGYAESKGFSLNLEAAFLNNLRLTSGFTLQDVSVTEKGSGGKKTTRQQMLTEPWSGTWTISYSFGKSGWSLDYTGNIYGPMLLPLASSLDPRNPKSPVWSLQNLQLSHKGSNGIEWFGGVKNLLDFTPARNNPFIIARADDPFDKRVIRAPDGKVTATPDNPYALSFDPNYVFAPNQGRKIFIGFRYAWKGHE</sequence>
<evidence type="ECO:0000256" key="4">
    <source>
        <dbReference type="ARBA" id="ARBA00022692"/>
    </source>
</evidence>
<evidence type="ECO:0000313" key="15">
    <source>
        <dbReference type="EMBL" id="MBC6492178.1"/>
    </source>
</evidence>
<dbReference type="PROSITE" id="PS52016">
    <property type="entry name" value="TONB_DEPENDENT_REC_3"/>
    <property type="match status" value="1"/>
</dbReference>
<evidence type="ECO:0000256" key="10">
    <source>
        <dbReference type="PROSITE-ProRule" id="PRU01360"/>
    </source>
</evidence>
<gene>
    <name evidence="15" type="ORF">BC349_14040</name>
</gene>
<reference evidence="15 16" key="1">
    <citation type="submission" date="2016-07" db="EMBL/GenBank/DDBJ databases">
        <title>Genome analysis of Flavihumibacter stibioxidans YS-17.</title>
        <authorList>
            <person name="Shi K."/>
            <person name="Han Y."/>
            <person name="Wang G."/>
        </authorList>
    </citation>
    <scope>NUCLEOTIDE SEQUENCE [LARGE SCALE GENOMIC DNA]</scope>
    <source>
        <strain evidence="15 16">YS-17</strain>
    </source>
</reference>
<dbReference type="InterPro" id="IPR037066">
    <property type="entry name" value="Plug_dom_sf"/>
</dbReference>
<dbReference type="InterPro" id="IPR012910">
    <property type="entry name" value="Plug_dom"/>
</dbReference>
<keyword evidence="4 10" id="KW-0812">Transmembrane</keyword>
<evidence type="ECO:0000256" key="2">
    <source>
        <dbReference type="ARBA" id="ARBA00022448"/>
    </source>
</evidence>
<dbReference type="InterPro" id="IPR008969">
    <property type="entry name" value="CarboxyPept-like_regulatory"/>
</dbReference>
<dbReference type="SUPFAM" id="SSF49464">
    <property type="entry name" value="Carboxypeptidase regulatory domain-like"/>
    <property type="match status" value="1"/>
</dbReference>
<dbReference type="SUPFAM" id="SSF56935">
    <property type="entry name" value="Porins"/>
    <property type="match status" value="1"/>
</dbReference>
<keyword evidence="16" id="KW-1185">Reference proteome</keyword>
<comment type="caution">
    <text evidence="15">The sequence shown here is derived from an EMBL/GenBank/DDBJ whole genome shotgun (WGS) entry which is preliminary data.</text>
</comment>
<keyword evidence="7 10" id="KW-0472">Membrane</keyword>
<evidence type="ECO:0000256" key="11">
    <source>
        <dbReference type="RuleBase" id="RU003357"/>
    </source>
</evidence>
<evidence type="ECO:0000259" key="13">
    <source>
        <dbReference type="Pfam" id="PF00593"/>
    </source>
</evidence>
<evidence type="ECO:0000313" key="16">
    <source>
        <dbReference type="Proteomes" id="UP000765802"/>
    </source>
</evidence>
<dbReference type="InterPro" id="IPR036942">
    <property type="entry name" value="Beta-barrel_TonB_sf"/>
</dbReference>
<keyword evidence="6 11" id="KW-0798">TonB box</keyword>
<evidence type="ECO:0000256" key="9">
    <source>
        <dbReference type="ARBA" id="ARBA00023237"/>
    </source>
</evidence>
<proteinExistence type="inferred from homology"/>
<keyword evidence="5 12" id="KW-0732">Signal</keyword>
<dbReference type="EMBL" id="MBUA01000027">
    <property type="protein sequence ID" value="MBC6492178.1"/>
    <property type="molecule type" value="Genomic_DNA"/>
</dbReference>
<accession>A0ABR7MAW1</accession>
<dbReference type="InterPro" id="IPR039426">
    <property type="entry name" value="TonB-dep_rcpt-like"/>
</dbReference>
<evidence type="ECO:0000256" key="1">
    <source>
        <dbReference type="ARBA" id="ARBA00004571"/>
    </source>
</evidence>
<comment type="similarity">
    <text evidence="10 11">Belongs to the TonB-dependent receptor family.</text>
</comment>
<dbReference type="Pfam" id="PF07715">
    <property type="entry name" value="Plug"/>
    <property type="match status" value="1"/>
</dbReference>
<evidence type="ECO:0000256" key="7">
    <source>
        <dbReference type="ARBA" id="ARBA00023136"/>
    </source>
</evidence>
<keyword evidence="9 10" id="KW-0998">Cell outer membrane</keyword>
<comment type="subcellular location">
    <subcellularLocation>
        <location evidence="1 10">Cell outer membrane</location>
        <topology evidence="1 10">Multi-pass membrane protein</topology>
    </subcellularLocation>
</comment>
<dbReference type="Gene3D" id="2.170.130.10">
    <property type="entry name" value="TonB-dependent receptor, plug domain"/>
    <property type="match status" value="1"/>
</dbReference>
<keyword evidence="3 10" id="KW-1134">Transmembrane beta strand</keyword>
<dbReference type="Pfam" id="PF13715">
    <property type="entry name" value="CarbopepD_reg_2"/>
    <property type="match status" value="1"/>
</dbReference>